<keyword evidence="11 18" id="KW-0573">Peptidoglycan synthesis</keyword>
<keyword evidence="6 18" id="KW-0548">Nucleotidyltransferase</keyword>
<keyword evidence="14 18" id="KW-0961">Cell wall biogenesis/degradation</keyword>
<comment type="subunit">
    <text evidence="18">Homotrimer.</text>
</comment>
<dbReference type="Pfam" id="PF00132">
    <property type="entry name" value="Hexapep"/>
    <property type="match status" value="1"/>
</dbReference>
<dbReference type="GO" id="GO:0016020">
    <property type="term" value="C:membrane"/>
    <property type="evidence" value="ECO:0007669"/>
    <property type="project" value="GOC"/>
</dbReference>
<dbReference type="AlphaFoldDB" id="A0A1C3RLX2"/>
<name>A0A1C3RLX2_9PROT</name>
<dbReference type="RefSeq" id="WP_069190286.1">
    <property type="nucleotide sequence ID" value="NZ_FLYE01000048.1"/>
</dbReference>
<feature type="binding site" evidence="18">
    <location>
        <begin position="368"/>
        <end position="369"/>
    </location>
    <ligand>
        <name>acetyl-CoA</name>
        <dbReference type="ChEBI" id="CHEBI:57288"/>
    </ligand>
</feature>
<keyword evidence="7 18" id="KW-0479">Metal-binding</keyword>
<sequence length="446" mass="47299">MTSSKSAAIVLAAGLGTRMKSTKPKVMHPLAGRPMVNHVIANLQTAGVEEIIAVIGPDMPALEKAVAPHKTAVQVDRLGTGHAVLAAKDVVAGDEDNVIIAFGDTPLISPDTFSRMIEARAQSDVVVLGFRPDHPGAYGRLVVDEANALQAIVEFKDATEEQRAITLCNSGVMCVNGQKLFGLLDAITNDNAAGEYYLTDIVALARQEGLSCSVVEGEEEELLGVNSRVELARAEAIVQDQLRHKAMVNGATLLDPATTYFSYDTELGKDVVIEPNVFFGPRVKVNDFVTVKAFSHLEECNVGRGVVMGPYARLRPGADLKDGVKVGNFVEIKKALIEEGAKVNHLSYIGDARVGPGANIGAGTITCNYDGYFKYHTDIGAEAFIGSNTALVAPVRIGDGANVGAGSTIAKDVKSGDLGLTRAPQKSFAKWAEKFRSRQAAAKAKK</sequence>
<evidence type="ECO:0000256" key="17">
    <source>
        <dbReference type="ARBA" id="ARBA00049628"/>
    </source>
</evidence>
<keyword evidence="10 18" id="KW-0133">Cell shape</keyword>
<dbReference type="InterPro" id="IPR001451">
    <property type="entry name" value="Hexapep"/>
</dbReference>
<comment type="pathway">
    <text evidence="18">Nucleotide-sugar biosynthesis; UDP-N-acetyl-alpha-D-glucosamine biosynthesis; UDP-N-acetyl-alpha-D-glucosamine from N-acetyl-alpha-D-glucosamine 1-phosphate: step 1/1.</text>
</comment>
<feature type="binding site" evidence="18">
    <location>
        <position position="387"/>
    </location>
    <ligand>
        <name>acetyl-CoA</name>
        <dbReference type="ChEBI" id="CHEBI:57288"/>
    </ligand>
</feature>
<feature type="binding site" evidence="18">
    <location>
        <position position="226"/>
    </location>
    <ligand>
        <name>Mg(2+)</name>
        <dbReference type="ChEBI" id="CHEBI:18420"/>
    </ligand>
</feature>
<dbReference type="EMBL" id="FLYE01000048">
    <property type="protein sequence ID" value="SCA58287.1"/>
    <property type="molecule type" value="Genomic_DNA"/>
</dbReference>
<feature type="binding site" evidence="18">
    <location>
        <begin position="11"/>
        <end position="14"/>
    </location>
    <ligand>
        <name>UDP-N-acetyl-alpha-D-glucosamine</name>
        <dbReference type="ChEBI" id="CHEBI:57705"/>
    </ligand>
</feature>
<evidence type="ECO:0000256" key="8">
    <source>
        <dbReference type="ARBA" id="ARBA00022737"/>
    </source>
</evidence>
<dbReference type="Proteomes" id="UP000231658">
    <property type="component" value="Unassembled WGS sequence"/>
</dbReference>
<feature type="region of interest" description="Pyrophosphorylase" evidence="18">
    <location>
        <begin position="1"/>
        <end position="228"/>
    </location>
</feature>
<reference evidence="20 21" key="1">
    <citation type="submission" date="2016-07" db="EMBL/GenBank/DDBJ databases">
        <authorList>
            <person name="Lefevre C.T."/>
        </authorList>
    </citation>
    <scope>NUCLEOTIDE SEQUENCE [LARGE SCALE GENOMIC DNA]</scope>
    <source>
        <strain evidence="20">PR1</strain>
    </source>
</reference>
<dbReference type="GO" id="GO:0019134">
    <property type="term" value="F:glucosamine-1-phosphate N-acetyltransferase activity"/>
    <property type="evidence" value="ECO:0007669"/>
    <property type="project" value="UniProtKB-UniRule"/>
</dbReference>
<dbReference type="PANTHER" id="PTHR43584:SF3">
    <property type="entry name" value="BIFUNCTIONAL PROTEIN GLMU"/>
    <property type="match status" value="1"/>
</dbReference>
<dbReference type="CDD" id="cd02540">
    <property type="entry name" value="GT2_GlmU_N_bac"/>
    <property type="match status" value="1"/>
</dbReference>
<accession>A0A1C3RLX2</accession>
<dbReference type="InterPro" id="IPR029044">
    <property type="entry name" value="Nucleotide-diphossugar_trans"/>
</dbReference>
<dbReference type="InterPro" id="IPR038009">
    <property type="entry name" value="GlmU_C_LbH"/>
</dbReference>
<dbReference type="Gene3D" id="2.160.10.10">
    <property type="entry name" value="Hexapeptide repeat proteins"/>
    <property type="match status" value="1"/>
</dbReference>
<evidence type="ECO:0000256" key="4">
    <source>
        <dbReference type="ARBA" id="ARBA00022490"/>
    </source>
</evidence>
<keyword evidence="5 18" id="KW-0808">Transferase</keyword>
<dbReference type="EC" id="2.7.7.23" evidence="18"/>
<dbReference type="GO" id="GO:0071555">
    <property type="term" value="P:cell wall organization"/>
    <property type="evidence" value="ECO:0007669"/>
    <property type="project" value="UniProtKB-KW"/>
</dbReference>
<keyword evidence="4 18" id="KW-0963">Cytoplasm</keyword>
<feature type="binding site" evidence="18">
    <location>
        <position position="25"/>
    </location>
    <ligand>
        <name>UDP-N-acetyl-alpha-D-glucosamine</name>
        <dbReference type="ChEBI" id="CHEBI:57705"/>
    </ligand>
</feature>
<dbReference type="Pfam" id="PF12804">
    <property type="entry name" value="NTP_transf_3"/>
    <property type="match status" value="1"/>
</dbReference>
<dbReference type="NCBIfam" id="TIGR01173">
    <property type="entry name" value="glmU"/>
    <property type="match status" value="1"/>
</dbReference>
<comment type="similarity">
    <text evidence="2 18">In the C-terminal section; belongs to the transferase hexapeptide repeat family.</text>
</comment>
<evidence type="ECO:0000256" key="16">
    <source>
        <dbReference type="ARBA" id="ARBA00048493"/>
    </source>
</evidence>
<evidence type="ECO:0000256" key="18">
    <source>
        <dbReference type="HAMAP-Rule" id="MF_01631"/>
    </source>
</evidence>
<comment type="catalytic activity">
    <reaction evidence="16 18">
        <text>N-acetyl-alpha-D-glucosamine 1-phosphate + UTP + H(+) = UDP-N-acetyl-alpha-D-glucosamine + diphosphate</text>
        <dbReference type="Rhea" id="RHEA:13509"/>
        <dbReference type="ChEBI" id="CHEBI:15378"/>
        <dbReference type="ChEBI" id="CHEBI:33019"/>
        <dbReference type="ChEBI" id="CHEBI:46398"/>
        <dbReference type="ChEBI" id="CHEBI:57705"/>
        <dbReference type="ChEBI" id="CHEBI:57776"/>
        <dbReference type="EC" id="2.7.7.23"/>
    </reaction>
</comment>
<comment type="similarity">
    <text evidence="3 18">In the N-terminal section; belongs to the N-acetylglucosamine-1-phosphate uridyltransferase family.</text>
</comment>
<evidence type="ECO:0000256" key="2">
    <source>
        <dbReference type="ARBA" id="ARBA00007707"/>
    </source>
</evidence>
<feature type="binding site" evidence="18">
    <location>
        <position position="362"/>
    </location>
    <ligand>
        <name>acetyl-CoA</name>
        <dbReference type="ChEBI" id="CHEBI:57288"/>
    </ligand>
</feature>
<dbReference type="GO" id="GO:0006048">
    <property type="term" value="P:UDP-N-acetylglucosamine biosynthetic process"/>
    <property type="evidence" value="ECO:0007669"/>
    <property type="project" value="UniProtKB-UniPathway"/>
</dbReference>
<evidence type="ECO:0000256" key="3">
    <source>
        <dbReference type="ARBA" id="ARBA00007947"/>
    </source>
</evidence>
<feature type="binding site" evidence="18">
    <location>
        <position position="348"/>
    </location>
    <ligand>
        <name>UDP-N-acetyl-alpha-D-glucosamine</name>
        <dbReference type="ChEBI" id="CHEBI:57705"/>
    </ligand>
</feature>
<dbReference type="PROSITE" id="PS00101">
    <property type="entry name" value="HEXAPEP_TRANSFERASES"/>
    <property type="match status" value="1"/>
</dbReference>
<feature type="binding site" evidence="18">
    <location>
        <position position="422"/>
    </location>
    <ligand>
        <name>acetyl-CoA</name>
        <dbReference type="ChEBI" id="CHEBI:57288"/>
    </ligand>
</feature>
<feature type="binding site" evidence="18">
    <location>
        <position position="154"/>
    </location>
    <ligand>
        <name>UDP-N-acetyl-alpha-D-glucosamine</name>
        <dbReference type="ChEBI" id="CHEBI:57705"/>
    </ligand>
</feature>
<keyword evidence="21" id="KW-1185">Reference proteome</keyword>
<comment type="catalytic activity">
    <reaction evidence="15 18">
        <text>alpha-D-glucosamine 1-phosphate + acetyl-CoA = N-acetyl-alpha-D-glucosamine 1-phosphate + CoA + H(+)</text>
        <dbReference type="Rhea" id="RHEA:13725"/>
        <dbReference type="ChEBI" id="CHEBI:15378"/>
        <dbReference type="ChEBI" id="CHEBI:57287"/>
        <dbReference type="ChEBI" id="CHEBI:57288"/>
        <dbReference type="ChEBI" id="CHEBI:57776"/>
        <dbReference type="ChEBI" id="CHEBI:58516"/>
        <dbReference type="EC" id="2.3.1.157"/>
    </reaction>
</comment>
<evidence type="ECO:0000256" key="12">
    <source>
        <dbReference type="ARBA" id="ARBA00023268"/>
    </source>
</evidence>
<feature type="binding site" evidence="18">
    <location>
        <position position="226"/>
    </location>
    <ligand>
        <name>UDP-N-acetyl-alpha-D-glucosamine</name>
        <dbReference type="ChEBI" id="CHEBI:57705"/>
    </ligand>
</feature>
<feature type="binding site" evidence="18">
    <location>
        <position position="359"/>
    </location>
    <ligand>
        <name>UDP-N-acetyl-alpha-D-glucosamine</name>
        <dbReference type="ChEBI" id="CHEBI:57705"/>
    </ligand>
</feature>
<evidence type="ECO:0000256" key="15">
    <source>
        <dbReference type="ARBA" id="ARBA00048247"/>
    </source>
</evidence>
<dbReference type="UniPathway" id="UPA00973"/>
<feature type="region of interest" description="Linker" evidence="18">
    <location>
        <begin position="229"/>
        <end position="249"/>
    </location>
</feature>
<feature type="binding site" evidence="18">
    <location>
        <position position="315"/>
    </location>
    <ligand>
        <name>UDP-N-acetyl-alpha-D-glucosamine</name>
        <dbReference type="ChEBI" id="CHEBI:57705"/>
    </ligand>
</feature>
<dbReference type="GO" id="GO:0000902">
    <property type="term" value="P:cell morphogenesis"/>
    <property type="evidence" value="ECO:0007669"/>
    <property type="project" value="UniProtKB-UniRule"/>
</dbReference>
<dbReference type="GO" id="GO:0009245">
    <property type="term" value="P:lipid A biosynthetic process"/>
    <property type="evidence" value="ECO:0007669"/>
    <property type="project" value="UniProtKB-UniRule"/>
</dbReference>
<dbReference type="SUPFAM" id="SSF51161">
    <property type="entry name" value="Trimeric LpxA-like enzymes"/>
    <property type="match status" value="1"/>
</dbReference>
<evidence type="ECO:0000256" key="1">
    <source>
        <dbReference type="ARBA" id="ARBA00004496"/>
    </source>
</evidence>
<dbReference type="OrthoDB" id="9775031at2"/>
<evidence type="ECO:0000256" key="7">
    <source>
        <dbReference type="ARBA" id="ARBA00022723"/>
    </source>
</evidence>
<dbReference type="GO" id="GO:0003977">
    <property type="term" value="F:UDP-N-acetylglucosamine diphosphorylase activity"/>
    <property type="evidence" value="ECO:0007669"/>
    <property type="project" value="UniProtKB-UniRule"/>
</dbReference>
<feature type="binding site" evidence="18">
    <location>
        <begin position="79"/>
        <end position="80"/>
    </location>
    <ligand>
        <name>UDP-N-acetyl-alpha-D-glucosamine</name>
        <dbReference type="ChEBI" id="CHEBI:57705"/>
    </ligand>
</feature>
<dbReference type="GO" id="GO:0008360">
    <property type="term" value="P:regulation of cell shape"/>
    <property type="evidence" value="ECO:0007669"/>
    <property type="project" value="UniProtKB-KW"/>
</dbReference>
<evidence type="ECO:0000256" key="6">
    <source>
        <dbReference type="ARBA" id="ARBA00022695"/>
    </source>
</evidence>
<evidence type="ECO:0000256" key="14">
    <source>
        <dbReference type="ARBA" id="ARBA00023316"/>
    </source>
</evidence>
<feature type="region of interest" description="N-acetyltransferase" evidence="18">
    <location>
        <begin position="250"/>
        <end position="446"/>
    </location>
</feature>
<dbReference type="PANTHER" id="PTHR43584">
    <property type="entry name" value="NUCLEOTIDYL TRANSFERASE"/>
    <property type="match status" value="1"/>
</dbReference>
<evidence type="ECO:0000313" key="20">
    <source>
        <dbReference type="EMBL" id="SCA58287.1"/>
    </source>
</evidence>
<dbReference type="InterPro" id="IPR025877">
    <property type="entry name" value="MobA-like_NTP_Trfase"/>
</dbReference>
<evidence type="ECO:0000256" key="11">
    <source>
        <dbReference type="ARBA" id="ARBA00022984"/>
    </source>
</evidence>
<dbReference type="HAMAP" id="MF_01631">
    <property type="entry name" value="GlmU"/>
    <property type="match status" value="1"/>
</dbReference>
<evidence type="ECO:0000256" key="10">
    <source>
        <dbReference type="ARBA" id="ARBA00022960"/>
    </source>
</evidence>
<dbReference type="InterPro" id="IPR011004">
    <property type="entry name" value="Trimer_LpxA-like_sf"/>
</dbReference>
<comment type="cofactor">
    <cofactor evidence="18">
        <name>Mg(2+)</name>
        <dbReference type="ChEBI" id="CHEBI:18420"/>
    </cofactor>
    <text evidence="18">Binds 1 Mg(2+) ion per subunit.</text>
</comment>
<feature type="binding site" evidence="18">
    <location>
        <position position="104"/>
    </location>
    <ligand>
        <name>Mg(2+)</name>
        <dbReference type="ChEBI" id="CHEBI:18420"/>
    </ligand>
</feature>
<keyword evidence="13 18" id="KW-0012">Acyltransferase</keyword>
<dbReference type="InterPro" id="IPR005882">
    <property type="entry name" value="Bifunctional_GlmU"/>
</dbReference>
<dbReference type="InterPro" id="IPR050065">
    <property type="entry name" value="GlmU-like"/>
</dbReference>
<dbReference type="UniPathway" id="UPA00113">
    <property type="reaction ID" value="UER00532"/>
</dbReference>
<dbReference type="InterPro" id="IPR018357">
    <property type="entry name" value="Hexapep_transf_CS"/>
</dbReference>
<dbReference type="CDD" id="cd03353">
    <property type="entry name" value="LbH_GlmU_C"/>
    <property type="match status" value="1"/>
</dbReference>
<feature type="active site" description="Proton acceptor" evidence="18">
    <location>
        <position position="345"/>
    </location>
</feature>
<evidence type="ECO:0000256" key="5">
    <source>
        <dbReference type="ARBA" id="ARBA00022679"/>
    </source>
</evidence>
<comment type="pathway">
    <text evidence="18">Bacterial outer membrane biogenesis; LPS lipid A biosynthesis.</text>
</comment>
<dbReference type="GO" id="GO:0000287">
    <property type="term" value="F:magnesium ion binding"/>
    <property type="evidence" value="ECO:0007669"/>
    <property type="project" value="UniProtKB-UniRule"/>
</dbReference>
<dbReference type="Gene3D" id="3.90.550.10">
    <property type="entry name" value="Spore Coat Polysaccharide Biosynthesis Protein SpsA, Chain A"/>
    <property type="match status" value="1"/>
</dbReference>
<keyword evidence="12 18" id="KW-0511">Multifunctional enzyme</keyword>
<keyword evidence="9 18" id="KW-0460">Magnesium</keyword>
<feature type="binding site" evidence="18">
    <location>
        <position position="169"/>
    </location>
    <ligand>
        <name>UDP-N-acetyl-alpha-D-glucosamine</name>
        <dbReference type="ChEBI" id="CHEBI:57705"/>
    </ligand>
</feature>
<keyword evidence="8 18" id="KW-0677">Repeat</keyword>
<evidence type="ECO:0000256" key="9">
    <source>
        <dbReference type="ARBA" id="ARBA00022842"/>
    </source>
</evidence>
<comment type="pathway">
    <text evidence="18">Nucleotide-sugar biosynthesis; UDP-N-acetyl-alpha-D-glucosamine biosynthesis; N-acetyl-alpha-D-glucosamine 1-phosphate from alpha-D-glucosamine 6-phosphate (route II): step 2/2.</text>
</comment>
<dbReference type="NCBIfam" id="NF010933">
    <property type="entry name" value="PRK14353.1"/>
    <property type="match status" value="1"/>
</dbReference>
<feature type="binding site" evidence="18">
    <location>
        <position position="333"/>
    </location>
    <ligand>
        <name>UDP-N-acetyl-alpha-D-glucosamine</name>
        <dbReference type="ChEBI" id="CHEBI:57705"/>
    </ligand>
</feature>
<evidence type="ECO:0000256" key="13">
    <source>
        <dbReference type="ARBA" id="ARBA00023315"/>
    </source>
</evidence>
<dbReference type="GO" id="GO:0009252">
    <property type="term" value="P:peptidoglycan biosynthetic process"/>
    <property type="evidence" value="ECO:0007669"/>
    <property type="project" value="UniProtKB-UniRule"/>
</dbReference>
<dbReference type="GO" id="GO:0005737">
    <property type="term" value="C:cytoplasm"/>
    <property type="evidence" value="ECO:0007669"/>
    <property type="project" value="UniProtKB-SubCell"/>
</dbReference>
<evidence type="ECO:0000259" key="19">
    <source>
        <dbReference type="Pfam" id="PF12804"/>
    </source>
</evidence>
<dbReference type="EC" id="2.3.1.157" evidence="18"/>
<feature type="binding site" evidence="18">
    <location>
        <position position="405"/>
    </location>
    <ligand>
        <name>acetyl-CoA</name>
        <dbReference type="ChEBI" id="CHEBI:57288"/>
    </ligand>
</feature>
<feature type="binding site" evidence="18">
    <location>
        <position position="139"/>
    </location>
    <ligand>
        <name>UDP-N-acetyl-alpha-D-glucosamine</name>
        <dbReference type="ChEBI" id="CHEBI:57705"/>
    </ligand>
</feature>
<dbReference type="SUPFAM" id="SSF53448">
    <property type="entry name" value="Nucleotide-diphospho-sugar transferases"/>
    <property type="match status" value="1"/>
</dbReference>
<evidence type="ECO:0000313" key="21">
    <source>
        <dbReference type="Proteomes" id="UP000231658"/>
    </source>
</evidence>
<proteinExistence type="inferred from homology"/>
<feature type="binding site" evidence="18">
    <location>
        <position position="74"/>
    </location>
    <ligand>
        <name>UDP-N-acetyl-alpha-D-glucosamine</name>
        <dbReference type="ChEBI" id="CHEBI:57705"/>
    </ligand>
</feature>
<gene>
    <name evidence="18 20" type="primary">glmU</name>
    <name evidence="20" type="ORF">MTBPR1_90134</name>
</gene>
<comment type="subcellular location">
    <subcellularLocation>
        <location evidence="1 18">Cytoplasm</location>
    </subcellularLocation>
</comment>
<dbReference type="STRING" id="1867952.MTBPR1_90134"/>
<feature type="domain" description="MobA-like NTP transferase" evidence="19">
    <location>
        <begin position="8"/>
        <end position="151"/>
    </location>
</feature>
<comment type="caution">
    <text evidence="18">Lacks conserved residue(s) required for the propagation of feature annotation.</text>
</comment>
<organism evidence="20 21">
    <name type="scientific">Candidatus Terasakiella magnetica</name>
    <dbReference type="NCBI Taxonomy" id="1867952"/>
    <lineage>
        <taxon>Bacteria</taxon>
        <taxon>Pseudomonadati</taxon>
        <taxon>Pseudomonadota</taxon>
        <taxon>Alphaproteobacteria</taxon>
        <taxon>Rhodospirillales</taxon>
        <taxon>Terasakiellaceae</taxon>
        <taxon>Terasakiella</taxon>
    </lineage>
</organism>
<comment type="function">
    <text evidence="17 18">Catalyzes the last two sequential reactions in the de novo biosynthetic pathway for UDP-N-acetylglucosamine (UDP-GlcNAc). The C-terminal domain catalyzes the transfer of acetyl group from acetyl coenzyme A to glucosamine-1-phosphate (GlcN-1-P) to produce N-acetylglucosamine-1-phosphate (GlcNAc-1-P), which is converted into UDP-GlcNAc by the transfer of uridine 5-monophosphate (from uridine 5-triphosphate), a reaction catalyzed by the N-terminal domain.</text>
</comment>
<protein>
    <recommendedName>
        <fullName evidence="18">Bifunctional protein GlmU</fullName>
    </recommendedName>
    <domain>
        <recommendedName>
            <fullName evidence="18">UDP-N-acetylglucosamine pyrophosphorylase</fullName>
            <ecNumber evidence="18">2.7.7.23</ecNumber>
        </recommendedName>
        <alternativeName>
            <fullName evidence="18">N-acetylglucosamine-1-phosphate uridyltransferase</fullName>
        </alternativeName>
    </domain>
    <domain>
        <recommendedName>
            <fullName evidence="18">Glucosamine-1-phosphate N-acetyltransferase</fullName>
            <ecNumber evidence="18">2.3.1.157</ecNumber>
        </recommendedName>
    </domain>
</protein>